<evidence type="ECO:0000313" key="1">
    <source>
        <dbReference type="EMBL" id="GAX24440.1"/>
    </source>
</evidence>
<evidence type="ECO:0000313" key="2">
    <source>
        <dbReference type="Proteomes" id="UP000198406"/>
    </source>
</evidence>
<dbReference type="AlphaFoldDB" id="A0A1Z5KDQ5"/>
<reference evidence="1 2" key="1">
    <citation type="journal article" date="2015" name="Plant Cell">
        <title>Oil accumulation by the oleaginous diatom Fistulifera solaris as revealed by the genome and transcriptome.</title>
        <authorList>
            <person name="Tanaka T."/>
            <person name="Maeda Y."/>
            <person name="Veluchamy A."/>
            <person name="Tanaka M."/>
            <person name="Abida H."/>
            <person name="Marechal E."/>
            <person name="Bowler C."/>
            <person name="Muto M."/>
            <person name="Sunaga Y."/>
            <person name="Tanaka M."/>
            <person name="Yoshino T."/>
            <person name="Taniguchi T."/>
            <person name="Fukuda Y."/>
            <person name="Nemoto M."/>
            <person name="Matsumoto M."/>
            <person name="Wong P.S."/>
            <person name="Aburatani S."/>
            <person name="Fujibuchi W."/>
        </authorList>
    </citation>
    <scope>NUCLEOTIDE SEQUENCE [LARGE SCALE GENOMIC DNA]</scope>
    <source>
        <strain evidence="1 2">JPCC DA0580</strain>
    </source>
</reference>
<dbReference type="OrthoDB" id="53465at2759"/>
<organism evidence="1 2">
    <name type="scientific">Fistulifera solaris</name>
    <name type="common">Oleaginous diatom</name>
    <dbReference type="NCBI Taxonomy" id="1519565"/>
    <lineage>
        <taxon>Eukaryota</taxon>
        <taxon>Sar</taxon>
        <taxon>Stramenopiles</taxon>
        <taxon>Ochrophyta</taxon>
        <taxon>Bacillariophyta</taxon>
        <taxon>Bacillariophyceae</taxon>
        <taxon>Bacillariophycidae</taxon>
        <taxon>Naviculales</taxon>
        <taxon>Naviculaceae</taxon>
        <taxon>Fistulifera</taxon>
    </lineage>
</organism>
<dbReference type="Proteomes" id="UP000198406">
    <property type="component" value="Unassembled WGS sequence"/>
</dbReference>
<comment type="caution">
    <text evidence="1">The sequence shown here is derived from an EMBL/GenBank/DDBJ whole genome shotgun (WGS) entry which is preliminary data.</text>
</comment>
<sequence>MSEEETSLIKRASELNNQGTRLIVQGELGRATAVFQSALAVMKNASAPVDNQGLGEVVDHAQPFCAFRALVDDRERMPSNGCSVHGIPFVLESSLIPNHDIALPLYSAVILFNLGLSLHGETLMGSESSLRRVTHIYRMSLQILENVSPMCPSAIVVAIAALNNKAAIHFELCQYNESKRCWAELSQLFESAQTVMHATLDAKAMERIFMNFHMANFPSAAGAA</sequence>
<dbReference type="InParanoid" id="A0A1Z5KDQ5"/>
<dbReference type="InterPro" id="IPR011990">
    <property type="entry name" value="TPR-like_helical_dom_sf"/>
</dbReference>
<proteinExistence type="predicted"/>
<gene>
    <name evidence="1" type="ORF">FisN_4Lh580</name>
</gene>
<dbReference type="SUPFAM" id="SSF48452">
    <property type="entry name" value="TPR-like"/>
    <property type="match status" value="1"/>
</dbReference>
<dbReference type="EMBL" id="BDSP01000207">
    <property type="protein sequence ID" value="GAX24440.1"/>
    <property type="molecule type" value="Genomic_DNA"/>
</dbReference>
<accession>A0A1Z5KDQ5</accession>
<keyword evidence="2" id="KW-1185">Reference proteome</keyword>
<name>A0A1Z5KDQ5_FISSO</name>
<protein>
    <submittedName>
        <fullName evidence="1">Uncharacterized protein</fullName>
    </submittedName>
</protein>